<reference evidence="1" key="1">
    <citation type="submission" date="2022-09" db="EMBL/GenBank/DDBJ databases">
        <title>Culturomic study of gut microbiota in children with autism spectrum disorder.</title>
        <authorList>
            <person name="Efimov B.A."/>
            <person name="Chaplin A.V."/>
            <person name="Sokolova S.R."/>
            <person name="Pikina A.P."/>
            <person name="Korzhanova M."/>
            <person name="Belova V."/>
            <person name="Korostin D."/>
        </authorList>
    </citation>
    <scope>NUCLEOTIDE SEQUENCE</scope>
    <source>
        <strain evidence="1">ASD5510</strain>
    </source>
</reference>
<accession>A0A9J6QND1</accession>
<sequence>MKLATPERVDRRQWLIRLGVFGQADEMLEQSLKRAEERLLGCAAPQGIYRVLELGDIKLSGSAIKKHLAGCRELAVMGVTIGAAVDHLIRQSQIRDMAEAVLLDCGASVLVEQICDAFEAQIREETEGYLTGRYSPGYGDLPIETQDALVRILDGPRKIGLTVNQSHIMIPRKSVTAILGIADHPVSGYLATCEECKLRDTCELRKEGKNCAGL</sequence>
<comment type="caution">
    <text evidence="1">The sequence shown here is derived from an EMBL/GenBank/DDBJ whole genome shotgun (WGS) entry which is preliminary data.</text>
</comment>
<dbReference type="InterPro" id="IPR037010">
    <property type="entry name" value="VitB12-dep_Met_synth_activ_sf"/>
</dbReference>
<evidence type="ECO:0000313" key="2">
    <source>
        <dbReference type="Proteomes" id="UP001065549"/>
    </source>
</evidence>
<dbReference type="EMBL" id="JAOSHN010000003">
    <property type="protein sequence ID" value="MCU7378673.1"/>
    <property type="molecule type" value="Genomic_DNA"/>
</dbReference>
<dbReference type="GO" id="GO:0008705">
    <property type="term" value="F:methionine synthase activity"/>
    <property type="evidence" value="ECO:0007669"/>
    <property type="project" value="InterPro"/>
</dbReference>
<proteinExistence type="predicted"/>
<gene>
    <name evidence="1" type="ORF">OBO34_09935</name>
</gene>
<dbReference type="SUPFAM" id="SSF56507">
    <property type="entry name" value="Methionine synthase activation domain-like"/>
    <property type="match status" value="1"/>
</dbReference>
<evidence type="ECO:0000313" key="1">
    <source>
        <dbReference type="EMBL" id="MCU7378673.1"/>
    </source>
</evidence>
<dbReference type="AlphaFoldDB" id="A0A9J6QND1"/>
<dbReference type="Gene3D" id="3.40.109.40">
    <property type="match status" value="1"/>
</dbReference>
<dbReference type="RefSeq" id="WP_253020031.1">
    <property type="nucleotide sequence ID" value="NZ_JAOSHN010000003.1"/>
</dbReference>
<organism evidence="1 2">
    <name type="scientific">Hominibacterium faecale</name>
    <dbReference type="NCBI Taxonomy" id="2839743"/>
    <lineage>
        <taxon>Bacteria</taxon>
        <taxon>Bacillati</taxon>
        <taxon>Bacillota</taxon>
        <taxon>Clostridia</taxon>
        <taxon>Peptostreptococcales</taxon>
        <taxon>Anaerovoracaceae</taxon>
        <taxon>Hominibacterium</taxon>
    </lineage>
</organism>
<dbReference type="Proteomes" id="UP001065549">
    <property type="component" value="Unassembled WGS sequence"/>
</dbReference>
<name>A0A9J6QND1_9FIRM</name>
<protein>
    <submittedName>
        <fullName evidence="1">Methionine synthase</fullName>
    </submittedName>
</protein>
<keyword evidence="2" id="KW-1185">Reference proteome</keyword>